<dbReference type="AlphaFoldDB" id="A0A382PIM1"/>
<gene>
    <name evidence="1" type="ORF">METZ01_LOCUS325541</name>
</gene>
<organism evidence="1">
    <name type="scientific">marine metagenome</name>
    <dbReference type="NCBI Taxonomy" id="408172"/>
    <lineage>
        <taxon>unclassified sequences</taxon>
        <taxon>metagenomes</taxon>
        <taxon>ecological metagenomes</taxon>
    </lineage>
</organism>
<dbReference type="EMBL" id="UINC01107366">
    <property type="protein sequence ID" value="SVC72687.1"/>
    <property type="molecule type" value="Genomic_DNA"/>
</dbReference>
<sequence length="25" mass="2754">MKNIKLSKTPSVVSGGLYKEVQFEA</sequence>
<protein>
    <submittedName>
        <fullName evidence="1">Uncharacterized protein</fullName>
    </submittedName>
</protein>
<accession>A0A382PIM1</accession>
<name>A0A382PIM1_9ZZZZ</name>
<proteinExistence type="predicted"/>
<reference evidence="1" key="1">
    <citation type="submission" date="2018-05" db="EMBL/GenBank/DDBJ databases">
        <authorList>
            <person name="Lanie J.A."/>
            <person name="Ng W.-L."/>
            <person name="Kazmierczak K.M."/>
            <person name="Andrzejewski T.M."/>
            <person name="Davidsen T.M."/>
            <person name="Wayne K.J."/>
            <person name="Tettelin H."/>
            <person name="Glass J.I."/>
            <person name="Rusch D."/>
            <person name="Podicherti R."/>
            <person name="Tsui H.-C.T."/>
            <person name="Winkler M.E."/>
        </authorList>
    </citation>
    <scope>NUCLEOTIDE SEQUENCE</scope>
</reference>
<evidence type="ECO:0000313" key="1">
    <source>
        <dbReference type="EMBL" id="SVC72687.1"/>
    </source>
</evidence>